<organism evidence="1 2">
    <name type="scientific">Aquincola tertiaricarbonis</name>
    <dbReference type="NCBI Taxonomy" id="391953"/>
    <lineage>
        <taxon>Bacteria</taxon>
        <taxon>Pseudomonadati</taxon>
        <taxon>Pseudomonadota</taxon>
        <taxon>Betaproteobacteria</taxon>
        <taxon>Burkholderiales</taxon>
        <taxon>Sphaerotilaceae</taxon>
        <taxon>Aquincola</taxon>
    </lineage>
</organism>
<gene>
    <name evidence="1" type="ORF">MW290_03290</name>
</gene>
<proteinExistence type="predicted"/>
<reference evidence="1" key="1">
    <citation type="submission" date="2022-05" db="EMBL/GenBank/DDBJ databases">
        <title>An RpoN-dependent PEP-CTERM gene is involved in floc formation of an Aquincola tertiaricarbonis strain.</title>
        <authorList>
            <person name="Qiu D."/>
            <person name="Xia M."/>
        </authorList>
    </citation>
    <scope>NUCLEOTIDE SEQUENCE</scope>
    <source>
        <strain evidence="1">RN12</strain>
    </source>
</reference>
<accession>A0ABY4S9A4</accession>
<name>A0ABY4S9A4_AQUTE</name>
<sequence length="133" mass="14570">MAPHDERIAWLLTLQGVEDRRGAIRACLSTAAEAGFHFVAIDPSTDIRVPEVESEALVQGLQCILVNDAAHFLLSASLGDAERWSQAWALSRDGFDGFILCDGSASGTHAQSLFATARALVRNLDQLDWERYQ</sequence>
<dbReference type="RefSeq" id="WP_250195889.1">
    <property type="nucleotide sequence ID" value="NZ_CP097635.1"/>
</dbReference>
<dbReference type="Proteomes" id="UP001056201">
    <property type="component" value="Chromosome 1"/>
</dbReference>
<evidence type="ECO:0000313" key="1">
    <source>
        <dbReference type="EMBL" id="URI07656.1"/>
    </source>
</evidence>
<protein>
    <submittedName>
        <fullName evidence="1">Uncharacterized protein</fullName>
    </submittedName>
</protein>
<keyword evidence="2" id="KW-1185">Reference proteome</keyword>
<dbReference type="EMBL" id="CP097635">
    <property type="protein sequence ID" value="URI07656.1"/>
    <property type="molecule type" value="Genomic_DNA"/>
</dbReference>
<evidence type="ECO:0000313" key="2">
    <source>
        <dbReference type="Proteomes" id="UP001056201"/>
    </source>
</evidence>